<reference evidence="1" key="1">
    <citation type="journal article" date="2014" name="Front. Microbiol.">
        <title>High frequency of phylogenetically diverse reductive dehalogenase-homologous genes in deep subseafloor sedimentary metagenomes.</title>
        <authorList>
            <person name="Kawai M."/>
            <person name="Futagami T."/>
            <person name="Toyoda A."/>
            <person name="Takaki Y."/>
            <person name="Nishi S."/>
            <person name="Hori S."/>
            <person name="Arai W."/>
            <person name="Tsubouchi T."/>
            <person name="Morono Y."/>
            <person name="Uchiyama I."/>
            <person name="Ito T."/>
            <person name="Fujiyama A."/>
            <person name="Inagaki F."/>
            <person name="Takami H."/>
        </authorList>
    </citation>
    <scope>NUCLEOTIDE SEQUENCE</scope>
    <source>
        <strain evidence="1">Expedition CK06-06</strain>
    </source>
</reference>
<feature type="non-terminal residue" evidence="1">
    <location>
        <position position="1"/>
    </location>
</feature>
<gene>
    <name evidence="1" type="ORF">S03H2_73126</name>
</gene>
<accession>X1L4L7</accession>
<feature type="non-terminal residue" evidence="1">
    <location>
        <position position="32"/>
    </location>
</feature>
<sequence length="32" mass="3603">NYFILPAKIEFKSFTLSSGEVDLGWLKSLSIV</sequence>
<protein>
    <submittedName>
        <fullName evidence="1">Uncharacterized protein</fullName>
    </submittedName>
</protein>
<comment type="caution">
    <text evidence="1">The sequence shown here is derived from an EMBL/GenBank/DDBJ whole genome shotgun (WGS) entry which is preliminary data.</text>
</comment>
<organism evidence="1">
    <name type="scientific">marine sediment metagenome</name>
    <dbReference type="NCBI Taxonomy" id="412755"/>
    <lineage>
        <taxon>unclassified sequences</taxon>
        <taxon>metagenomes</taxon>
        <taxon>ecological metagenomes</taxon>
    </lineage>
</organism>
<name>X1L4L7_9ZZZZ</name>
<dbReference type="EMBL" id="BARU01049928">
    <property type="protein sequence ID" value="GAH97379.1"/>
    <property type="molecule type" value="Genomic_DNA"/>
</dbReference>
<evidence type="ECO:0000313" key="1">
    <source>
        <dbReference type="EMBL" id="GAH97379.1"/>
    </source>
</evidence>
<dbReference type="AlphaFoldDB" id="X1L4L7"/>
<proteinExistence type="predicted"/>